<organism evidence="2 3">
    <name type="scientific">Ekhidna lutea</name>
    <dbReference type="NCBI Taxonomy" id="447679"/>
    <lineage>
        <taxon>Bacteria</taxon>
        <taxon>Pseudomonadati</taxon>
        <taxon>Bacteroidota</taxon>
        <taxon>Cytophagia</taxon>
        <taxon>Cytophagales</taxon>
        <taxon>Reichenbachiellaceae</taxon>
        <taxon>Ekhidna</taxon>
    </lineage>
</organism>
<dbReference type="PROSITE" id="PS51257">
    <property type="entry name" value="PROKAR_LIPOPROTEIN"/>
    <property type="match status" value="1"/>
</dbReference>
<dbReference type="SUPFAM" id="SSF49464">
    <property type="entry name" value="Carboxypeptidase regulatory domain-like"/>
    <property type="match status" value="1"/>
</dbReference>
<proteinExistence type="predicted"/>
<dbReference type="InterPro" id="IPR037066">
    <property type="entry name" value="Plug_dom_sf"/>
</dbReference>
<dbReference type="Pfam" id="PF07715">
    <property type="entry name" value="Plug"/>
    <property type="match status" value="1"/>
</dbReference>
<dbReference type="RefSeq" id="WP_089355823.1">
    <property type="nucleotide sequence ID" value="NZ_FZPD01000002.1"/>
</dbReference>
<dbReference type="Gene3D" id="2.170.130.10">
    <property type="entry name" value="TonB-dependent receptor, plug domain"/>
    <property type="match status" value="1"/>
</dbReference>
<dbReference type="AlphaFoldDB" id="A0A239GYU2"/>
<dbReference type="InterPro" id="IPR012910">
    <property type="entry name" value="Plug_dom"/>
</dbReference>
<evidence type="ECO:0000313" key="3">
    <source>
        <dbReference type="Proteomes" id="UP000198393"/>
    </source>
</evidence>
<dbReference type="Pfam" id="PF13715">
    <property type="entry name" value="CarbopepD_reg_2"/>
    <property type="match status" value="1"/>
</dbReference>
<reference evidence="2 3" key="1">
    <citation type="submission" date="2017-06" db="EMBL/GenBank/DDBJ databases">
        <authorList>
            <person name="Kim H.J."/>
            <person name="Triplett B.A."/>
        </authorList>
    </citation>
    <scope>NUCLEOTIDE SEQUENCE [LARGE SCALE GENOMIC DNA]</scope>
    <source>
        <strain evidence="2 3">DSM 19307</strain>
    </source>
</reference>
<keyword evidence="2" id="KW-0675">Receptor</keyword>
<dbReference type="InterPro" id="IPR008969">
    <property type="entry name" value="CarboxyPept-like_regulatory"/>
</dbReference>
<gene>
    <name evidence="2" type="ORF">SAMN05421640_1061</name>
</gene>
<feature type="domain" description="TonB-dependent receptor plug" evidence="1">
    <location>
        <begin position="139"/>
        <end position="231"/>
    </location>
</feature>
<dbReference type="EMBL" id="FZPD01000002">
    <property type="protein sequence ID" value="SNS74035.1"/>
    <property type="molecule type" value="Genomic_DNA"/>
</dbReference>
<dbReference type="OrthoDB" id="1108759at2"/>
<evidence type="ECO:0000313" key="2">
    <source>
        <dbReference type="EMBL" id="SNS74035.1"/>
    </source>
</evidence>
<keyword evidence="3" id="KW-1185">Reference proteome</keyword>
<dbReference type="SUPFAM" id="SSF56935">
    <property type="entry name" value="Porins"/>
    <property type="match status" value="1"/>
</dbReference>
<sequence>MIHGKLYLTLKRPDTLRIATALIFSISCIIAAAQVTRVRGVIVDESNEIVPSVNIILKSDRSIGTISNINGVFEINLSPGKHTLVFSHVQYHSREIDILLEEGETQVLQVLMSSGSTQLDDVQVEGVRERDAIDPAAKIDAKAAQNLPSAFGDFNKVLLTLPGVAGNNELSSAYNVRGGNFDENLVYVNDIPVYRPFLANAGRQEGLSFVNPDLVGDISFYAGGWEAKYGDKLSSSLNIDYKEPESLEGQLNGGLLGGSAYIGNRISEDVQYLFGARHRDSRYLLNTLETDGQYLPSYTDAQAFFTFDLTGDHSEQINRTKLNWLLAYGRNRYLTLPASQTTEFGSVSSNLRVQTAFDGREELDYDTYQSGFNLSHRWSDRFLSRLIASGVYTSERENYNVEGAYRICDIDNNPGSNSFNECVVVRGIGTNFNYGRNRLKAQIYNMEWRNEYLLSDWTLLEAGIGYNKNIIDDELNEYAFLDSAGFVTINESTFNELALNTTTLTAYTQATIFSKDSMHAVNAGVRVNRLSYNEELLISPRIIYRFKTNWEKETSFRVSIGKYSQTPFYRELRDQSGEIRENVKAQQSLHFIGAMERIITWWNRPFLFTAEGYYKSLTNVIPYDIDNVRLRYFANNDADAFAYGFDFRINGEFIRGTQSWFSLGILKTKEDIAEDDKGFIRRPSDQNINLAFYFEDHLPSDPTLRVYVNSVFGSGYPLGPPNEINARNIFSGDEYYRIDMGLSKSFELKNHKYLKTFWLRAEVLNVLGADNTLSYSWIQDVTGSQLAIPNSLSARFLNLRISADF</sequence>
<accession>A0A239GYU2</accession>
<evidence type="ECO:0000259" key="1">
    <source>
        <dbReference type="Pfam" id="PF07715"/>
    </source>
</evidence>
<dbReference type="Gene3D" id="2.60.40.1120">
    <property type="entry name" value="Carboxypeptidase-like, regulatory domain"/>
    <property type="match status" value="1"/>
</dbReference>
<name>A0A239GYU2_EKHLU</name>
<protein>
    <submittedName>
        <fullName evidence="2">TonB-dependent Receptor Plug Domain</fullName>
    </submittedName>
</protein>
<dbReference type="Proteomes" id="UP000198393">
    <property type="component" value="Unassembled WGS sequence"/>
</dbReference>